<dbReference type="EMBL" id="PVNH01000002">
    <property type="protein sequence ID" value="PRX50329.1"/>
    <property type="molecule type" value="Genomic_DNA"/>
</dbReference>
<feature type="transmembrane region" description="Helical" evidence="1">
    <location>
        <begin position="54"/>
        <end position="75"/>
    </location>
</feature>
<dbReference type="Proteomes" id="UP000238362">
    <property type="component" value="Unassembled WGS sequence"/>
</dbReference>
<feature type="transmembrane region" description="Helical" evidence="1">
    <location>
        <begin position="96"/>
        <end position="115"/>
    </location>
</feature>
<evidence type="ECO:0000313" key="2">
    <source>
        <dbReference type="EMBL" id="PRX50329.1"/>
    </source>
</evidence>
<protein>
    <submittedName>
        <fullName evidence="2">Uncharacterized protein</fullName>
    </submittedName>
</protein>
<evidence type="ECO:0000256" key="1">
    <source>
        <dbReference type="SAM" id="Phobius"/>
    </source>
</evidence>
<proteinExistence type="predicted"/>
<reference evidence="2 3" key="1">
    <citation type="submission" date="2018-03" db="EMBL/GenBank/DDBJ databases">
        <title>Genomic Encyclopedia of Type Strains, Phase III (KMG-III): the genomes of soil and plant-associated and newly described type strains.</title>
        <authorList>
            <person name="Whitman W."/>
        </authorList>
    </citation>
    <scope>NUCLEOTIDE SEQUENCE [LARGE SCALE GENOMIC DNA]</scope>
    <source>
        <strain evidence="2 3">CGMCC 4.7125</strain>
    </source>
</reference>
<keyword evidence="1" id="KW-1133">Transmembrane helix</keyword>
<keyword evidence="1" id="KW-0812">Transmembrane</keyword>
<feature type="transmembrane region" description="Helical" evidence="1">
    <location>
        <begin position="135"/>
        <end position="159"/>
    </location>
</feature>
<evidence type="ECO:0000313" key="3">
    <source>
        <dbReference type="Proteomes" id="UP000238362"/>
    </source>
</evidence>
<gene>
    <name evidence="2" type="ORF">B0I33_102450</name>
</gene>
<dbReference type="RefSeq" id="WP_106177422.1">
    <property type="nucleotide sequence ID" value="NZ_PVNH01000002.1"/>
</dbReference>
<accession>A0A2T0M154</accession>
<dbReference type="AlphaFoldDB" id="A0A2T0M154"/>
<sequence>MRRYGWREELRVAAEVPRWAWRCYRRHLPVIAGLSLVASVQRVVVVGFGEHVPALAAGLSEALVVVVRLALLALITRWALRGVPTSWANVNRFVTAHWPSLVIQTAFLGAVYLVFGVVAEELVLKLLPASARDAYLSALLFVKNPTIIAFTFVWVVGIVRQLLCDREQSPVDVRR</sequence>
<feature type="transmembrane region" description="Helical" evidence="1">
    <location>
        <begin position="28"/>
        <end position="48"/>
    </location>
</feature>
<organism evidence="2 3">
    <name type="scientific">Prauserella shujinwangii</name>
    <dbReference type="NCBI Taxonomy" id="1453103"/>
    <lineage>
        <taxon>Bacteria</taxon>
        <taxon>Bacillati</taxon>
        <taxon>Actinomycetota</taxon>
        <taxon>Actinomycetes</taxon>
        <taxon>Pseudonocardiales</taxon>
        <taxon>Pseudonocardiaceae</taxon>
        <taxon>Prauserella</taxon>
    </lineage>
</organism>
<dbReference type="OrthoDB" id="3385690at2"/>
<keyword evidence="1" id="KW-0472">Membrane</keyword>
<name>A0A2T0M154_9PSEU</name>
<keyword evidence="3" id="KW-1185">Reference proteome</keyword>
<comment type="caution">
    <text evidence="2">The sequence shown here is derived from an EMBL/GenBank/DDBJ whole genome shotgun (WGS) entry which is preliminary data.</text>
</comment>